<feature type="compositionally biased region" description="Acidic residues" evidence="2">
    <location>
        <begin position="45"/>
        <end position="57"/>
    </location>
</feature>
<dbReference type="EMBL" id="JACBZD010000001">
    <property type="protein sequence ID" value="NYI07036.1"/>
    <property type="molecule type" value="Genomic_DNA"/>
</dbReference>
<evidence type="ECO:0000256" key="2">
    <source>
        <dbReference type="SAM" id="MobiDB-lite"/>
    </source>
</evidence>
<feature type="coiled-coil region" evidence="1">
    <location>
        <begin position="238"/>
        <end position="343"/>
    </location>
</feature>
<dbReference type="RefSeq" id="WP_376773974.1">
    <property type="nucleotide sequence ID" value="NZ_JACBZD010000001.1"/>
</dbReference>
<organism evidence="3 4">
    <name type="scientific">Allostreptomyces psammosilenae</name>
    <dbReference type="NCBI Taxonomy" id="1892865"/>
    <lineage>
        <taxon>Bacteria</taxon>
        <taxon>Bacillati</taxon>
        <taxon>Actinomycetota</taxon>
        <taxon>Actinomycetes</taxon>
        <taxon>Kitasatosporales</taxon>
        <taxon>Streptomycetaceae</taxon>
        <taxon>Allostreptomyces</taxon>
    </lineage>
</organism>
<dbReference type="PANTHER" id="PTHR34547">
    <property type="entry name" value="YACP-LIKE NYN DOMAIN PROTEIN"/>
    <property type="match status" value="1"/>
</dbReference>
<evidence type="ECO:0000313" key="4">
    <source>
        <dbReference type="Proteomes" id="UP000567795"/>
    </source>
</evidence>
<dbReference type="Pfam" id="PF05991">
    <property type="entry name" value="NYN_YacP"/>
    <property type="match status" value="1"/>
</dbReference>
<reference evidence="3 4" key="1">
    <citation type="submission" date="2020-07" db="EMBL/GenBank/DDBJ databases">
        <title>Sequencing the genomes of 1000 actinobacteria strains.</title>
        <authorList>
            <person name="Klenk H.-P."/>
        </authorList>
    </citation>
    <scope>NUCLEOTIDE SEQUENCE [LARGE SCALE GENOMIC DNA]</scope>
    <source>
        <strain evidence="3 4">DSM 42178</strain>
    </source>
</reference>
<accession>A0A852ZXG4</accession>
<keyword evidence="1" id="KW-0175">Coiled coil</keyword>
<evidence type="ECO:0000313" key="3">
    <source>
        <dbReference type="EMBL" id="NYI07036.1"/>
    </source>
</evidence>
<protein>
    <submittedName>
        <fullName evidence="3">Putative RNA-binding protein with PIN domain</fullName>
    </submittedName>
</protein>
<name>A0A852ZXG4_9ACTN</name>
<sequence length="544" mass="57639">MPATEPDAAPRCATPDGPPPLSDTGAAGGALDRGARYEAGPADGPEADDAEEDDVRDDADPHHADPEDVDRDDKDQDDADRDGEHAKAEDDGAGEGGDRADGHAEPEGLERLEHPLPAPVRQRVVGVAADALGSMPGQEVPPALRRYARFTPSRRARLAGTPIAAALESDATFRHRIAERLRAGQPELAGALETGSAPPAADPMDVAAAAYLLRPAGWTRLVAESGRAAEQAESERTTAEALRTAEQLSAELAAAKAAARADGERLRAELEALRRESDGVRRKLRSAEAQVKRAEAELRKVVAELEQVRSAAAAAQAQADGDARRLRNRLADAEAALEASRRASREDRGVADMRLRLLLDTVLDAANGLRRELAVPPTTQRPADSVEAVEPVPASPLDVAARALAADDPEILEQLLALPHVHLVVDGYNVTKAGYPALPLEKQRERLLSQLAMLAASTAVEVTCVFDGADLGGPVPLAAPRGVRVLFSRPGETADELIRRLVRAEPRGRPLVVASSDREVADGVRKAGARPVPSSMLLRRFARG</sequence>
<feature type="compositionally biased region" description="Basic and acidic residues" evidence="2">
    <location>
        <begin position="58"/>
        <end position="74"/>
    </location>
</feature>
<comment type="caution">
    <text evidence="3">The sequence shown here is derived from an EMBL/GenBank/DDBJ whole genome shotgun (WGS) entry which is preliminary data.</text>
</comment>
<keyword evidence="4" id="KW-1185">Reference proteome</keyword>
<dbReference type="PANTHER" id="PTHR34547:SF1">
    <property type="entry name" value="YACP-LIKE NYN DOMAIN PROTEIN"/>
    <property type="match status" value="1"/>
</dbReference>
<evidence type="ECO:0000256" key="1">
    <source>
        <dbReference type="SAM" id="Coils"/>
    </source>
</evidence>
<dbReference type="AlphaFoldDB" id="A0A852ZXG4"/>
<feature type="region of interest" description="Disordered" evidence="2">
    <location>
        <begin position="1"/>
        <end position="119"/>
    </location>
</feature>
<feature type="compositionally biased region" description="Basic and acidic residues" evidence="2">
    <location>
        <begin position="82"/>
        <end position="114"/>
    </location>
</feature>
<dbReference type="InterPro" id="IPR010298">
    <property type="entry name" value="YacP-like"/>
</dbReference>
<proteinExistence type="predicted"/>
<dbReference type="Proteomes" id="UP000567795">
    <property type="component" value="Unassembled WGS sequence"/>
</dbReference>
<gene>
    <name evidence="3" type="ORF">FHU37_003979</name>
</gene>